<evidence type="ECO:0000313" key="10">
    <source>
        <dbReference type="RefSeq" id="XP_031554459.1"/>
    </source>
</evidence>
<dbReference type="OrthoDB" id="8185227at2759"/>
<sequence>MFSVDKYDDIKWGLPGWRIEQRYKNDVLIGNWNEERRKFERSKSHFNSTQRTDFKNYGKQLPDVKTRREVKLQTEGLGKQFLFSHHGDAYKGNRITWYDQQFNKREVTESEFKPLRTWERQRLVWAPEKSDYPIQGSPTNFGLLEKKQEQWKKEAELEDLSIYATTQQLSFIPHQRKCYSYRRFAPPKFISSKFHPHHVNKDLHLRDSKYLSVCEYPPVLAPVI</sequence>
<dbReference type="AlphaFoldDB" id="A0A6P8HDH3"/>
<evidence type="ECO:0000256" key="4">
    <source>
        <dbReference type="ARBA" id="ARBA00023069"/>
    </source>
</evidence>
<dbReference type="InParanoid" id="A0A6P8HDH3"/>
<dbReference type="GO" id="GO:0005879">
    <property type="term" value="C:axonemal microtubule"/>
    <property type="evidence" value="ECO:0007669"/>
    <property type="project" value="TreeGrafter"/>
</dbReference>
<dbReference type="InterPro" id="IPR054709">
    <property type="entry name" value="CFAP107"/>
</dbReference>
<comment type="subcellular location">
    <subcellularLocation>
        <location evidence="1">Cytoplasm</location>
        <location evidence="1">Cytoskeleton</location>
        <location evidence="1">Flagellum axoneme</location>
    </subcellularLocation>
</comment>
<evidence type="ECO:0000313" key="9">
    <source>
        <dbReference type="Proteomes" id="UP000515163"/>
    </source>
</evidence>
<dbReference type="PANTHER" id="PTHR31180:SF2">
    <property type="entry name" value="CILIA- AND FLAGELLA-ASSOCIATED PROTEIN 107"/>
    <property type="match status" value="1"/>
</dbReference>
<gene>
    <name evidence="10" type="primary">LOC116291425</name>
</gene>
<dbReference type="GeneID" id="116291425"/>
<evidence type="ECO:0000256" key="6">
    <source>
        <dbReference type="ARBA" id="ARBA00023273"/>
    </source>
</evidence>
<keyword evidence="5" id="KW-0206">Cytoskeleton</keyword>
<proteinExistence type="predicted"/>
<accession>A0A6P8HDH3</accession>
<dbReference type="Pfam" id="PF22595">
    <property type="entry name" value="CFAP107"/>
    <property type="match status" value="1"/>
</dbReference>
<evidence type="ECO:0000256" key="8">
    <source>
        <dbReference type="ARBA" id="ARBA00046435"/>
    </source>
</evidence>
<dbReference type="RefSeq" id="XP_031554459.1">
    <property type="nucleotide sequence ID" value="XM_031698599.1"/>
</dbReference>
<dbReference type="Proteomes" id="UP000515163">
    <property type="component" value="Unplaced"/>
</dbReference>
<evidence type="ECO:0000256" key="1">
    <source>
        <dbReference type="ARBA" id="ARBA00004611"/>
    </source>
</evidence>
<comment type="subunit">
    <text evidence="8">Microtubule inner protein component of sperm flagellar doublet microtubules.</text>
</comment>
<evidence type="ECO:0000256" key="2">
    <source>
        <dbReference type="ARBA" id="ARBA00022490"/>
    </source>
</evidence>
<evidence type="ECO:0000256" key="3">
    <source>
        <dbReference type="ARBA" id="ARBA00022846"/>
    </source>
</evidence>
<dbReference type="InterPro" id="IPR037662">
    <property type="entry name" value="CFAP68/107"/>
</dbReference>
<protein>
    <submittedName>
        <fullName evidence="10">Uncharacterized protein C1orf158 homolog</fullName>
    </submittedName>
</protein>
<evidence type="ECO:0000256" key="7">
    <source>
        <dbReference type="ARBA" id="ARBA00035003"/>
    </source>
</evidence>
<reference evidence="10" key="1">
    <citation type="submission" date="2025-08" db="UniProtKB">
        <authorList>
            <consortium name="RefSeq"/>
        </authorList>
    </citation>
    <scope>IDENTIFICATION</scope>
    <source>
        <tissue evidence="10">Tentacle</tissue>
    </source>
</reference>
<name>A0A6P8HDH3_ACTTE</name>
<dbReference type="KEGG" id="aten:116291425"/>
<evidence type="ECO:0000256" key="5">
    <source>
        <dbReference type="ARBA" id="ARBA00023212"/>
    </source>
</evidence>
<organism evidence="9 10">
    <name type="scientific">Actinia tenebrosa</name>
    <name type="common">Australian red waratah sea anemone</name>
    <dbReference type="NCBI Taxonomy" id="6105"/>
    <lineage>
        <taxon>Eukaryota</taxon>
        <taxon>Metazoa</taxon>
        <taxon>Cnidaria</taxon>
        <taxon>Anthozoa</taxon>
        <taxon>Hexacorallia</taxon>
        <taxon>Actiniaria</taxon>
        <taxon>Actiniidae</taxon>
        <taxon>Actinia</taxon>
    </lineage>
</organism>
<keyword evidence="3" id="KW-0282">Flagellum</keyword>
<comment type="function">
    <text evidence="7">Microtubule inner protein (MIP) part of the dynein-decorated doublet microtubules (DMTs) in cilia axoneme, which is required for motile cilia beating.</text>
</comment>
<keyword evidence="2" id="KW-0963">Cytoplasm</keyword>
<keyword evidence="4" id="KW-0969">Cilium</keyword>
<keyword evidence="9" id="KW-1185">Reference proteome</keyword>
<dbReference type="FunCoup" id="A0A6P8HDH3">
    <property type="interactions" value="17"/>
</dbReference>
<dbReference type="GO" id="GO:0030317">
    <property type="term" value="P:flagellated sperm motility"/>
    <property type="evidence" value="ECO:0007669"/>
    <property type="project" value="InterPro"/>
</dbReference>
<keyword evidence="6" id="KW-0966">Cell projection</keyword>
<dbReference type="PANTHER" id="PTHR31180">
    <property type="entry name" value="CILIA- AND FLAGELLA-ASSOCIATED PROTEIN 107-RELATED"/>
    <property type="match status" value="1"/>
</dbReference>